<dbReference type="Pfam" id="PF07727">
    <property type="entry name" value="RVT_2"/>
    <property type="match status" value="1"/>
</dbReference>
<feature type="non-terminal residue" evidence="2">
    <location>
        <position position="1"/>
    </location>
</feature>
<evidence type="ECO:0000259" key="1">
    <source>
        <dbReference type="Pfam" id="PF07727"/>
    </source>
</evidence>
<feature type="domain" description="Reverse transcriptase Ty1/copia-type" evidence="1">
    <location>
        <begin position="55"/>
        <end position="132"/>
    </location>
</feature>
<dbReference type="AlphaFoldDB" id="A0A699T4T4"/>
<evidence type="ECO:0000313" key="2">
    <source>
        <dbReference type="EMBL" id="GFD05412.1"/>
    </source>
</evidence>
<reference evidence="2" key="1">
    <citation type="journal article" date="2019" name="Sci. Rep.">
        <title>Draft genome of Tanacetum cinerariifolium, the natural source of mosquito coil.</title>
        <authorList>
            <person name="Yamashiro T."/>
            <person name="Shiraishi A."/>
            <person name="Satake H."/>
            <person name="Nakayama K."/>
        </authorList>
    </citation>
    <scope>NUCLEOTIDE SEQUENCE</scope>
</reference>
<comment type="caution">
    <text evidence="2">The sequence shown here is derived from an EMBL/GenBank/DDBJ whole genome shotgun (WGS) entry which is preliminary data.</text>
</comment>
<protein>
    <submittedName>
        <fullName evidence="2">Putative retrotransposon Ty1-copia subclass protein</fullName>
    </submittedName>
</protein>
<name>A0A699T4T4_TANCI</name>
<sequence length="133" mass="15339">RTRHTPDRMCLYINADEHELGDLGEPANYKAALLDLKSKKWLNAMNVEMQSMKDNEVWVLVELLPNGKTVGSKWLFKKKTDMDGVVHTYKARLVAKGYTQTPRIDYEETFSPVADIRAIRILIAIAAYYDYEI</sequence>
<dbReference type="EMBL" id="BKCJ011218161">
    <property type="protein sequence ID" value="GFD05412.1"/>
    <property type="molecule type" value="Genomic_DNA"/>
</dbReference>
<organism evidence="2">
    <name type="scientific">Tanacetum cinerariifolium</name>
    <name type="common">Dalmatian daisy</name>
    <name type="synonym">Chrysanthemum cinerariifolium</name>
    <dbReference type="NCBI Taxonomy" id="118510"/>
    <lineage>
        <taxon>Eukaryota</taxon>
        <taxon>Viridiplantae</taxon>
        <taxon>Streptophyta</taxon>
        <taxon>Embryophyta</taxon>
        <taxon>Tracheophyta</taxon>
        <taxon>Spermatophyta</taxon>
        <taxon>Magnoliopsida</taxon>
        <taxon>eudicotyledons</taxon>
        <taxon>Gunneridae</taxon>
        <taxon>Pentapetalae</taxon>
        <taxon>asterids</taxon>
        <taxon>campanulids</taxon>
        <taxon>Asterales</taxon>
        <taxon>Asteraceae</taxon>
        <taxon>Asteroideae</taxon>
        <taxon>Anthemideae</taxon>
        <taxon>Anthemidinae</taxon>
        <taxon>Tanacetum</taxon>
    </lineage>
</organism>
<accession>A0A699T4T4</accession>
<gene>
    <name evidence="2" type="ORF">Tci_877381</name>
</gene>
<dbReference type="InterPro" id="IPR013103">
    <property type="entry name" value="RVT_2"/>
</dbReference>
<proteinExistence type="predicted"/>